<proteinExistence type="predicted"/>
<name>X0ZKF7_9ZZZZ</name>
<comment type="caution">
    <text evidence="1">The sequence shown here is derived from an EMBL/GenBank/DDBJ whole genome shotgun (WGS) entry which is preliminary data.</text>
</comment>
<protein>
    <recommendedName>
        <fullName evidence="2">AMP-dependent synthetase/ligase domain-containing protein</fullName>
    </recommendedName>
</protein>
<dbReference type="PANTHER" id="PTHR36932">
    <property type="entry name" value="CAPSULAR POLYSACCHARIDE BIOSYNTHESIS PROTEIN"/>
    <property type="match status" value="1"/>
</dbReference>
<evidence type="ECO:0000313" key="1">
    <source>
        <dbReference type="EMBL" id="GAG48781.1"/>
    </source>
</evidence>
<reference evidence="1" key="1">
    <citation type="journal article" date="2014" name="Front. Microbiol.">
        <title>High frequency of phylogenetically diverse reductive dehalogenase-homologous genes in deep subseafloor sedimentary metagenomes.</title>
        <authorList>
            <person name="Kawai M."/>
            <person name="Futagami T."/>
            <person name="Toyoda A."/>
            <person name="Takaki Y."/>
            <person name="Nishi S."/>
            <person name="Hori S."/>
            <person name="Arai W."/>
            <person name="Tsubouchi T."/>
            <person name="Morono Y."/>
            <person name="Uchiyama I."/>
            <person name="Ito T."/>
            <person name="Fujiyama A."/>
            <person name="Inagaki F."/>
            <person name="Takami H."/>
        </authorList>
    </citation>
    <scope>NUCLEOTIDE SEQUENCE</scope>
    <source>
        <strain evidence="1">Expedition CK06-06</strain>
    </source>
</reference>
<dbReference type="AlphaFoldDB" id="X0ZKF7"/>
<evidence type="ECO:0008006" key="2">
    <source>
        <dbReference type="Google" id="ProtNLM"/>
    </source>
</evidence>
<dbReference type="PANTHER" id="PTHR36932:SF1">
    <property type="entry name" value="CAPSULAR POLYSACCHARIDE BIOSYNTHESIS PROTEIN"/>
    <property type="match status" value="1"/>
</dbReference>
<feature type="non-terminal residue" evidence="1">
    <location>
        <position position="133"/>
    </location>
</feature>
<dbReference type="InterPro" id="IPR053158">
    <property type="entry name" value="CapK_Type1_Caps_Biosynth"/>
</dbReference>
<organism evidence="1">
    <name type="scientific">marine sediment metagenome</name>
    <dbReference type="NCBI Taxonomy" id="412755"/>
    <lineage>
        <taxon>unclassified sequences</taxon>
        <taxon>metagenomes</taxon>
        <taxon>ecological metagenomes</taxon>
    </lineage>
</organism>
<dbReference type="InterPro" id="IPR042099">
    <property type="entry name" value="ANL_N_sf"/>
</dbReference>
<gene>
    <name evidence="1" type="ORF">S01H1_78864</name>
</gene>
<dbReference type="EMBL" id="BARS01053110">
    <property type="protein sequence ID" value="GAG48781.1"/>
    <property type="molecule type" value="Genomic_DNA"/>
</dbReference>
<sequence length="133" mass="15551">MNPFHNPIFLSKVLKVYLFDIDRLKRFDDEKLRKYQDRHLKKMVQFAYSVPLYHDKYKKAGIYPNDIKGIKDIGKLPLVSKHDIKKYYPEGIVSSKTDKDHLVKVSTSGTTGKSLSIYVDMFDIVMGLFGYLR</sequence>
<accession>X0ZKF7</accession>
<dbReference type="Gene3D" id="3.40.50.12780">
    <property type="entry name" value="N-terminal domain of ligase-like"/>
    <property type="match status" value="1"/>
</dbReference>